<dbReference type="InterPro" id="IPR023210">
    <property type="entry name" value="NADP_OxRdtase_dom"/>
</dbReference>
<evidence type="ECO:0000259" key="1">
    <source>
        <dbReference type="Pfam" id="PF00248"/>
    </source>
</evidence>
<gene>
    <name evidence="2" type="ORF">C8D87_109287</name>
</gene>
<protein>
    <submittedName>
        <fullName evidence="2">Aldo/keto reductase family protein</fullName>
    </submittedName>
</protein>
<dbReference type="InterPro" id="IPR053135">
    <property type="entry name" value="AKR2_Oxidoreductase"/>
</dbReference>
<proteinExistence type="predicted"/>
<dbReference type="InterPro" id="IPR036812">
    <property type="entry name" value="NAD(P)_OxRdtase_dom_sf"/>
</dbReference>
<evidence type="ECO:0000313" key="2">
    <source>
        <dbReference type="EMBL" id="RAS61840.1"/>
    </source>
</evidence>
<dbReference type="EMBL" id="QLTT01000009">
    <property type="protein sequence ID" value="RAS61840.1"/>
    <property type="molecule type" value="Genomic_DNA"/>
</dbReference>
<evidence type="ECO:0000313" key="3">
    <source>
        <dbReference type="Proteomes" id="UP000248714"/>
    </source>
</evidence>
<feature type="domain" description="NADP-dependent oxidoreductase" evidence="1">
    <location>
        <begin position="3"/>
        <end position="67"/>
    </location>
</feature>
<accession>A0ABX9E192</accession>
<comment type="caution">
    <text evidence="2">The sequence shown here is derived from an EMBL/GenBank/DDBJ whole genome shotgun (WGS) entry which is preliminary data.</text>
</comment>
<reference evidence="2 3" key="1">
    <citation type="submission" date="2018-06" db="EMBL/GenBank/DDBJ databases">
        <title>Genomic Encyclopedia of Type Strains, Phase IV (KMG-IV): sequencing the most valuable type-strain genomes for metagenomic binning, comparative biology and taxonomic classification.</title>
        <authorList>
            <person name="Goeker M."/>
        </authorList>
    </citation>
    <scope>NUCLEOTIDE SEQUENCE [LARGE SCALE GENOMIC DNA]</scope>
    <source>
        <strain evidence="2 3">DSM 45479</strain>
    </source>
</reference>
<name>A0ABX9E192_9PSEU</name>
<dbReference type="Proteomes" id="UP000248714">
    <property type="component" value="Unassembled WGS sequence"/>
</dbReference>
<sequence length="74" mass="8064">RCWQLGADWGEVDESDALALLHAAADTGVGFFDTADVYGDGRSETLVGRFLKERKDDGVFVATKMGRRATRPTS</sequence>
<dbReference type="SUPFAM" id="SSF51430">
    <property type="entry name" value="NAD(P)-linked oxidoreductase"/>
    <property type="match status" value="1"/>
</dbReference>
<dbReference type="PANTHER" id="PTHR43312:SF1">
    <property type="entry name" value="NADP-DEPENDENT OXIDOREDUCTASE DOMAIN-CONTAINING PROTEIN"/>
    <property type="match status" value="1"/>
</dbReference>
<dbReference type="Pfam" id="PF00248">
    <property type="entry name" value="Aldo_ket_red"/>
    <property type="match status" value="1"/>
</dbReference>
<dbReference type="PANTHER" id="PTHR43312">
    <property type="entry name" value="D-THREO-ALDOSE 1-DEHYDROGENASE"/>
    <property type="match status" value="1"/>
</dbReference>
<keyword evidence="3" id="KW-1185">Reference proteome</keyword>
<feature type="non-terminal residue" evidence="2">
    <location>
        <position position="1"/>
    </location>
</feature>
<dbReference type="Gene3D" id="3.20.20.100">
    <property type="entry name" value="NADP-dependent oxidoreductase domain"/>
    <property type="match status" value="1"/>
</dbReference>
<organism evidence="2 3">
    <name type="scientific">Lentzea atacamensis</name>
    <dbReference type="NCBI Taxonomy" id="531938"/>
    <lineage>
        <taxon>Bacteria</taxon>
        <taxon>Bacillati</taxon>
        <taxon>Actinomycetota</taxon>
        <taxon>Actinomycetes</taxon>
        <taxon>Pseudonocardiales</taxon>
        <taxon>Pseudonocardiaceae</taxon>
        <taxon>Lentzea</taxon>
    </lineage>
</organism>